<reference evidence="3" key="1">
    <citation type="journal article" date="2015" name="Genome Announc.">
        <title>Draft genome sequence of Talaromyces cellulolyticus strain Y-94, a source of lignocellulosic biomass-degrading enzymes.</title>
        <authorList>
            <person name="Fujii T."/>
            <person name="Koike H."/>
            <person name="Sawayama S."/>
            <person name="Yano S."/>
            <person name="Inoue H."/>
        </authorList>
    </citation>
    <scope>NUCLEOTIDE SEQUENCE [LARGE SCALE GENOMIC DNA]</scope>
    <source>
        <strain evidence="3">Y-94</strain>
    </source>
</reference>
<proteinExistence type="predicted"/>
<dbReference type="CDD" id="cd08948">
    <property type="entry name" value="5beta-POR_like_SDR_a"/>
    <property type="match status" value="1"/>
</dbReference>
<dbReference type="Proteomes" id="UP000053095">
    <property type="component" value="Unassembled WGS sequence"/>
</dbReference>
<organism evidence="2 3">
    <name type="scientific">Talaromyces pinophilus</name>
    <name type="common">Penicillium pinophilum</name>
    <dbReference type="NCBI Taxonomy" id="128442"/>
    <lineage>
        <taxon>Eukaryota</taxon>
        <taxon>Fungi</taxon>
        <taxon>Dikarya</taxon>
        <taxon>Ascomycota</taxon>
        <taxon>Pezizomycotina</taxon>
        <taxon>Eurotiomycetes</taxon>
        <taxon>Eurotiomycetidae</taxon>
        <taxon>Eurotiales</taxon>
        <taxon>Trichocomaceae</taxon>
        <taxon>Talaromyces</taxon>
        <taxon>Talaromyces sect. Talaromyces</taxon>
    </lineage>
</organism>
<evidence type="ECO:0000259" key="1">
    <source>
        <dbReference type="Pfam" id="PF22917"/>
    </source>
</evidence>
<gene>
    <name evidence="2" type="ORF">TCE0_044f16217</name>
</gene>
<dbReference type="AlphaFoldDB" id="A0A478EAQ8"/>
<protein>
    <recommendedName>
        <fullName evidence="1">PRISE-like Rossmann-fold domain-containing protein</fullName>
    </recommendedName>
</protein>
<dbReference type="Gene3D" id="3.40.50.720">
    <property type="entry name" value="NAD(P)-binding Rossmann-like Domain"/>
    <property type="match status" value="1"/>
</dbReference>
<evidence type="ECO:0000313" key="2">
    <source>
        <dbReference type="EMBL" id="GAM42336.1"/>
    </source>
</evidence>
<dbReference type="InterPro" id="IPR055222">
    <property type="entry name" value="PRISE-like_Rossmann-fold"/>
</dbReference>
<feature type="domain" description="PRISE-like Rossmann-fold" evidence="1">
    <location>
        <begin position="13"/>
        <end position="395"/>
    </location>
</feature>
<dbReference type="Pfam" id="PF22917">
    <property type="entry name" value="PRISE"/>
    <property type="match status" value="1"/>
</dbReference>
<sequence>MADSQTCTTDLHAVVFGCSGINGWALVNQLLSGYPSPGSFSKITAIANRPFTAHEARWPGDDRLQIVSGIDLLAGDDAQISKALADKVSSVETVSHVYYAAYRASDIPAEECRINKEMLRAAVQSIESLSPKLSFVTLITGTKAYGVYLLDKFPFRGQIPLKEDLPRVPAEYAKDLFYYHQVDLLHAISEGKSWSWCEVRPDVIVGVAPFGNANCMAQTMGIYLGLYRALEGEGARVPFPGNETSWKLTNTDSNQDIIARFCIHASLQPREKVHTRAFNIADGATPVSWSQRWPILARYFGLEGVGPDSSSLHPTEYMDRHWGELQALCREKGLQEDVIYRSMHNTGARMGSLRLMDFDRPFDLGRARALGFTEEIDTATSWYCAFDRVRKANIML</sequence>
<dbReference type="PANTHER" id="PTHR32487">
    <property type="entry name" value="3-OXO-DELTA(4,5)-STEROID 5-BETA-REDUCTASE"/>
    <property type="match status" value="1"/>
</dbReference>
<dbReference type="PANTHER" id="PTHR32487:SF8">
    <property type="entry name" value="NAD-DEPENDENT EPIMERASE_DEHYDRATASE DOMAIN-CONTAINING PROTEIN"/>
    <property type="match status" value="1"/>
</dbReference>
<accession>A0A478EAQ8</accession>
<name>A0A478EAQ8_TALPI</name>
<keyword evidence="3" id="KW-1185">Reference proteome</keyword>
<dbReference type="EMBL" id="DF933840">
    <property type="protein sequence ID" value="GAM42336.1"/>
    <property type="molecule type" value="Genomic_DNA"/>
</dbReference>
<evidence type="ECO:0000313" key="3">
    <source>
        <dbReference type="Proteomes" id="UP000053095"/>
    </source>
</evidence>
<dbReference type="InterPro" id="IPR036291">
    <property type="entry name" value="NAD(P)-bd_dom_sf"/>
</dbReference>
<dbReference type="SUPFAM" id="SSF51735">
    <property type="entry name" value="NAD(P)-binding Rossmann-fold domains"/>
    <property type="match status" value="1"/>
</dbReference>